<accession>A0A6A6EAH0</accession>
<dbReference type="Proteomes" id="UP000800200">
    <property type="component" value="Unassembled WGS sequence"/>
</dbReference>
<protein>
    <submittedName>
        <fullName evidence="1">Carbohydrate esterase family 3 protein</fullName>
    </submittedName>
</protein>
<sequence length="147" mass="16419">EAGITNTNFVSSNKAPDYGFPYDGENKGYTSFLITSIIRDNQLPGWLNAARPDIIIMHLGTNDINIIRVYSTLVDQIRASKPNIKILVNYLTRHKPDIYYKYIVLIILEGAPTKSTQASPIIIMDNFSGFNTITDTTDGKHPNNKGN</sequence>
<dbReference type="InterPro" id="IPR036514">
    <property type="entry name" value="SGNH_hydro_sf"/>
</dbReference>
<name>A0A6A6EAH0_9PEZI</name>
<dbReference type="EMBL" id="ML994626">
    <property type="protein sequence ID" value="KAF2187529.1"/>
    <property type="molecule type" value="Genomic_DNA"/>
</dbReference>
<evidence type="ECO:0000313" key="1">
    <source>
        <dbReference type="EMBL" id="KAF2187529.1"/>
    </source>
</evidence>
<proteinExistence type="predicted"/>
<evidence type="ECO:0000313" key="2">
    <source>
        <dbReference type="Proteomes" id="UP000800200"/>
    </source>
</evidence>
<dbReference type="OrthoDB" id="2119228at2759"/>
<dbReference type="Gene3D" id="3.40.50.1110">
    <property type="entry name" value="SGNH hydrolase"/>
    <property type="match status" value="1"/>
</dbReference>
<keyword evidence="2" id="KW-1185">Reference proteome</keyword>
<dbReference type="AlphaFoldDB" id="A0A6A6EAH0"/>
<gene>
    <name evidence="1" type="ORF">K469DRAFT_568482</name>
</gene>
<feature type="non-terminal residue" evidence="1">
    <location>
        <position position="1"/>
    </location>
</feature>
<organism evidence="1 2">
    <name type="scientific">Zopfia rhizophila CBS 207.26</name>
    <dbReference type="NCBI Taxonomy" id="1314779"/>
    <lineage>
        <taxon>Eukaryota</taxon>
        <taxon>Fungi</taxon>
        <taxon>Dikarya</taxon>
        <taxon>Ascomycota</taxon>
        <taxon>Pezizomycotina</taxon>
        <taxon>Dothideomycetes</taxon>
        <taxon>Dothideomycetes incertae sedis</taxon>
        <taxon>Zopfiaceae</taxon>
        <taxon>Zopfia</taxon>
    </lineage>
</organism>
<dbReference type="SUPFAM" id="SSF52266">
    <property type="entry name" value="SGNH hydrolase"/>
    <property type="match status" value="1"/>
</dbReference>
<reference evidence="1" key="1">
    <citation type="journal article" date="2020" name="Stud. Mycol.">
        <title>101 Dothideomycetes genomes: a test case for predicting lifestyles and emergence of pathogens.</title>
        <authorList>
            <person name="Haridas S."/>
            <person name="Albert R."/>
            <person name="Binder M."/>
            <person name="Bloem J."/>
            <person name="Labutti K."/>
            <person name="Salamov A."/>
            <person name="Andreopoulos B."/>
            <person name="Baker S."/>
            <person name="Barry K."/>
            <person name="Bills G."/>
            <person name="Bluhm B."/>
            <person name="Cannon C."/>
            <person name="Castanera R."/>
            <person name="Culley D."/>
            <person name="Daum C."/>
            <person name="Ezra D."/>
            <person name="Gonzalez J."/>
            <person name="Henrissat B."/>
            <person name="Kuo A."/>
            <person name="Liang C."/>
            <person name="Lipzen A."/>
            <person name="Lutzoni F."/>
            <person name="Magnuson J."/>
            <person name="Mondo S."/>
            <person name="Nolan M."/>
            <person name="Ohm R."/>
            <person name="Pangilinan J."/>
            <person name="Park H.-J."/>
            <person name="Ramirez L."/>
            <person name="Alfaro M."/>
            <person name="Sun H."/>
            <person name="Tritt A."/>
            <person name="Yoshinaga Y."/>
            <person name="Zwiers L.-H."/>
            <person name="Turgeon B."/>
            <person name="Goodwin S."/>
            <person name="Spatafora J."/>
            <person name="Crous P."/>
            <person name="Grigoriev I."/>
        </authorList>
    </citation>
    <scope>NUCLEOTIDE SEQUENCE</scope>
    <source>
        <strain evidence="1">CBS 207.26</strain>
    </source>
</reference>